<protein>
    <recommendedName>
        <fullName evidence="7">Palmitoyltransferase</fullName>
        <ecNumber evidence="7">2.3.1.225</ecNumber>
    </recommendedName>
</protein>
<evidence type="ECO:0000256" key="1">
    <source>
        <dbReference type="ARBA" id="ARBA00004141"/>
    </source>
</evidence>
<keyword evidence="4 7" id="KW-1133">Transmembrane helix</keyword>
<dbReference type="Proteomes" id="UP000272942">
    <property type="component" value="Unassembled WGS sequence"/>
</dbReference>
<dbReference type="Pfam" id="PF01529">
    <property type="entry name" value="DHHC"/>
    <property type="match status" value="1"/>
</dbReference>
<dbReference type="PROSITE" id="PS50216">
    <property type="entry name" value="DHHC"/>
    <property type="match status" value="1"/>
</dbReference>
<comment type="domain">
    <text evidence="7">The DHHC domain is required for palmitoyltransferase activity.</text>
</comment>
<feature type="transmembrane region" description="Helical" evidence="7">
    <location>
        <begin position="53"/>
        <end position="77"/>
    </location>
</feature>
<dbReference type="WBParaSite" id="ECPE_0000680401-mRNA-1">
    <property type="protein sequence ID" value="ECPE_0000680401-mRNA-1"/>
    <property type="gene ID" value="ECPE_0000680401"/>
</dbReference>
<feature type="transmembrane region" description="Helical" evidence="7">
    <location>
        <begin position="196"/>
        <end position="215"/>
    </location>
</feature>
<evidence type="ECO:0000313" key="11">
    <source>
        <dbReference type="WBParaSite" id="ECPE_0000680401-mRNA-1"/>
    </source>
</evidence>
<accession>A0A183AIK6</accession>
<keyword evidence="2 7" id="KW-0808">Transferase</keyword>
<name>A0A183AIK6_9TREM</name>
<proteinExistence type="inferred from homology"/>
<feature type="transmembrane region" description="Helical" evidence="7">
    <location>
        <begin position="27"/>
        <end position="47"/>
    </location>
</feature>
<dbReference type="PANTHER" id="PTHR12246">
    <property type="entry name" value="PALMITOYLTRANSFERASE ZDHHC16"/>
    <property type="match status" value="1"/>
</dbReference>
<dbReference type="OrthoDB" id="331948at2759"/>
<dbReference type="AlphaFoldDB" id="A0A183AIK6"/>
<comment type="subcellular location">
    <subcellularLocation>
        <location evidence="1">Membrane</location>
        <topology evidence="1">Multi-pass membrane protein</topology>
    </subcellularLocation>
</comment>
<dbReference type="InterPro" id="IPR039859">
    <property type="entry name" value="PFA4/ZDH16/20/ERF2-like"/>
</dbReference>
<keyword evidence="3 7" id="KW-0812">Transmembrane</keyword>
<gene>
    <name evidence="9" type="ORF">ECPE_LOCUS6791</name>
</gene>
<evidence type="ECO:0000256" key="7">
    <source>
        <dbReference type="RuleBase" id="RU079119"/>
    </source>
</evidence>
<comment type="similarity">
    <text evidence="7">Belongs to the DHHC palmitoyltransferase family.</text>
</comment>
<sequence length="243" mass="28009">MLSMNESTNQLMNDSVCYTWKQKLKRVCHWGPMIALTTIFYIAYISLKSSMWISPMSLSILGFIQFVFISILLYMILNSYFCALFIGPGFVPLGWRPVSAESKLQFCNFCNGYKPPRSHHCRTCQRCVMKMDHHCPWLNTCCGHLNHGYFILFLLWVPAGCMTCVVVLALTFLSPFHDLIKFDQPISVYSQFKQPLSMHFHATLLVAVFWLPIWVNNGRKTGRLEVGSERKFESSVDATVYDT</sequence>
<evidence type="ECO:0000259" key="8">
    <source>
        <dbReference type="Pfam" id="PF01529"/>
    </source>
</evidence>
<reference evidence="9 10" key="2">
    <citation type="submission" date="2018-11" db="EMBL/GenBank/DDBJ databases">
        <authorList>
            <consortium name="Pathogen Informatics"/>
        </authorList>
    </citation>
    <scope>NUCLEOTIDE SEQUENCE [LARGE SCALE GENOMIC DNA]</scope>
    <source>
        <strain evidence="9 10">Egypt</strain>
    </source>
</reference>
<keyword evidence="6 7" id="KW-0012">Acyltransferase</keyword>
<dbReference type="EC" id="2.3.1.225" evidence="7"/>
<reference evidence="11" key="1">
    <citation type="submission" date="2016-06" db="UniProtKB">
        <authorList>
            <consortium name="WormBaseParasite"/>
        </authorList>
    </citation>
    <scope>IDENTIFICATION</scope>
</reference>
<evidence type="ECO:0000313" key="10">
    <source>
        <dbReference type="Proteomes" id="UP000272942"/>
    </source>
</evidence>
<evidence type="ECO:0000313" key="9">
    <source>
        <dbReference type="EMBL" id="VDP79358.1"/>
    </source>
</evidence>
<keyword evidence="5 7" id="KW-0472">Membrane</keyword>
<evidence type="ECO:0000256" key="5">
    <source>
        <dbReference type="ARBA" id="ARBA00023136"/>
    </source>
</evidence>
<evidence type="ECO:0000256" key="2">
    <source>
        <dbReference type="ARBA" id="ARBA00022679"/>
    </source>
</evidence>
<evidence type="ECO:0000256" key="3">
    <source>
        <dbReference type="ARBA" id="ARBA00022692"/>
    </source>
</evidence>
<feature type="transmembrane region" description="Helical" evidence="7">
    <location>
        <begin position="149"/>
        <end position="176"/>
    </location>
</feature>
<organism evidence="11">
    <name type="scientific">Echinostoma caproni</name>
    <dbReference type="NCBI Taxonomy" id="27848"/>
    <lineage>
        <taxon>Eukaryota</taxon>
        <taxon>Metazoa</taxon>
        <taxon>Spiralia</taxon>
        <taxon>Lophotrochozoa</taxon>
        <taxon>Platyhelminthes</taxon>
        <taxon>Trematoda</taxon>
        <taxon>Digenea</taxon>
        <taxon>Plagiorchiida</taxon>
        <taxon>Echinostomata</taxon>
        <taxon>Echinostomatoidea</taxon>
        <taxon>Echinostomatidae</taxon>
        <taxon>Echinostoma</taxon>
    </lineage>
</organism>
<dbReference type="EMBL" id="UZAN01043834">
    <property type="protein sequence ID" value="VDP79358.1"/>
    <property type="molecule type" value="Genomic_DNA"/>
</dbReference>
<keyword evidence="10" id="KW-1185">Reference proteome</keyword>
<dbReference type="InterPro" id="IPR001594">
    <property type="entry name" value="Palmitoyltrfase_DHHC"/>
</dbReference>
<comment type="catalytic activity">
    <reaction evidence="7">
        <text>L-cysteinyl-[protein] + hexadecanoyl-CoA = S-hexadecanoyl-L-cysteinyl-[protein] + CoA</text>
        <dbReference type="Rhea" id="RHEA:36683"/>
        <dbReference type="Rhea" id="RHEA-COMP:10131"/>
        <dbReference type="Rhea" id="RHEA-COMP:11032"/>
        <dbReference type="ChEBI" id="CHEBI:29950"/>
        <dbReference type="ChEBI" id="CHEBI:57287"/>
        <dbReference type="ChEBI" id="CHEBI:57379"/>
        <dbReference type="ChEBI" id="CHEBI:74151"/>
        <dbReference type="EC" id="2.3.1.225"/>
    </reaction>
</comment>
<dbReference type="GO" id="GO:0016020">
    <property type="term" value="C:membrane"/>
    <property type="evidence" value="ECO:0007669"/>
    <property type="project" value="UniProtKB-SubCell"/>
</dbReference>
<evidence type="ECO:0000256" key="6">
    <source>
        <dbReference type="ARBA" id="ARBA00023315"/>
    </source>
</evidence>
<feature type="domain" description="Palmitoyltransferase DHHC" evidence="8">
    <location>
        <begin position="102"/>
        <end position="210"/>
    </location>
</feature>
<evidence type="ECO:0000256" key="4">
    <source>
        <dbReference type="ARBA" id="ARBA00022989"/>
    </source>
</evidence>
<dbReference type="GO" id="GO:0019706">
    <property type="term" value="F:protein-cysteine S-palmitoyltransferase activity"/>
    <property type="evidence" value="ECO:0007669"/>
    <property type="project" value="UniProtKB-EC"/>
</dbReference>